<evidence type="ECO:0000313" key="1">
    <source>
        <dbReference type="EMBL" id="KAA9011476.1"/>
    </source>
</evidence>
<dbReference type="Pfam" id="PF10704">
    <property type="entry name" value="DUF2508"/>
    <property type="match status" value="1"/>
</dbReference>
<dbReference type="AlphaFoldDB" id="A0A5J5GT15"/>
<reference evidence="1 2" key="1">
    <citation type="submission" date="2019-09" db="EMBL/GenBank/DDBJ databases">
        <title>Whole genome sequences of isolates from the Mars Exploration Rovers.</title>
        <authorList>
            <person name="Seuylemezian A."/>
            <person name="Vaishampayan P."/>
        </authorList>
    </citation>
    <scope>NUCLEOTIDE SEQUENCE [LARGE SCALE GENOMIC DNA]</scope>
    <source>
        <strain evidence="1 2">MER_TA_151</strain>
    </source>
</reference>
<name>A0A5J5GT15_9BACI</name>
<dbReference type="Proteomes" id="UP000326671">
    <property type="component" value="Unassembled WGS sequence"/>
</dbReference>
<protein>
    <submittedName>
        <fullName evidence="1">DUF2508 family protein</fullName>
    </submittedName>
</protein>
<dbReference type="InterPro" id="IPR019644">
    <property type="entry name" value="DUF2508"/>
</dbReference>
<dbReference type="EMBL" id="VYKL01000072">
    <property type="protein sequence ID" value="KAA9011476.1"/>
    <property type="molecule type" value="Genomic_DNA"/>
</dbReference>
<evidence type="ECO:0000313" key="2">
    <source>
        <dbReference type="Proteomes" id="UP000326671"/>
    </source>
</evidence>
<comment type="caution">
    <text evidence="1">The sequence shown here is derived from an EMBL/GenBank/DDBJ whole genome shotgun (WGS) entry which is preliminary data.</text>
</comment>
<keyword evidence="2" id="KW-1185">Reference proteome</keyword>
<dbReference type="RefSeq" id="WP_150442996.1">
    <property type="nucleotide sequence ID" value="NZ_VYKL01000072.1"/>
</dbReference>
<sequence length="72" mass="8749">MFFRRKGRLRAEFDQQLLLQLKRLKQEWDHQSTLAEKSFDPFGEMELQTKLARAKYLLLLREAKKRNISLLK</sequence>
<organism evidence="1 2">
    <name type="scientific">Niallia endozanthoxylica</name>
    <dbReference type="NCBI Taxonomy" id="2036016"/>
    <lineage>
        <taxon>Bacteria</taxon>
        <taxon>Bacillati</taxon>
        <taxon>Bacillota</taxon>
        <taxon>Bacilli</taxon>
        <taxon>Bacillales</taxon>
        <taxon>Bacillaceae</taxon>
        <taxon>Niallia</taxon>
    </lineage>
</organism>
<gene>
    <name evidence="1" type="ORF">F4V44_26600</name>
</gene>
<proteinExistence type="predicted"/>
<accession>A0A5J5GT15</accession>